<keyword evidence="2" id="KW-1185">Reference proteome</keyword>
<dbReference type="EMBL" id="JANPWB010000002">
    <property type="protein sequence ID" value="KAJ1204847.1"/>
    <property type="molecule type" value="Genomic_DNA"/>
</dbReference>
<dbReference type="AlphaFoldDB" id="A0AAV7VTN9"/>
<accession>A0AAV7VTN9</accession>
<evidence type="ECO:0000313" key="2">
    <source>
        <dbReference type="Proteomes" id="UP001066276"/>
    </source>
</evidence>
<gene>
    <name evidence="1" type="ORF">NDU88_000285</name>
</gene>
<name>A0AAV7VTN9_PLEWA</name>
<proteinExistence type="predicted"/>
<evidence type="ECO:0000313" key="1">
    <source>
        <dbReference type="EMBL" id="KAJ1204847.1"/>
    </source>
</evidence>
<reference evidence="1" key="1">
    <citation type="journal article" date="2022" name="bioRxiv">
        <title>Sequencing and chromosome-scale assembly of the giantPleurodeles waltlgenome.</title>
        <authorList>
            <person name="Brown T."/>
            <person name="Elewa A."/>
            <person name="Iarovenko S."/>
            <person name="Subramanian E."/>
            <person name="Araus A.J."/>
            <person name="Petzold A."/>
            <person name="Susuki M."/>
            <person name="Suzuki K.-i.T."/>
            <person name="Hayashi T."/>
            <person name="Toyoda A."/>
            <person name="Oliveira C."/>
            <person name="Osipova E."/>
            <person name="Leigh N.D."/>
            <person name="Simon A."/>
            <person name="Yun M.H."/>
        </authorList>
    </citation>
    <scope>NUCLEOTIDE SEQUENCE</scope>
    <source>
        <strain evidence="1">20211129_DDA</strain>
        <tissue evidence="1">Liver</tissue>
    </source>
</reference>
<protein>
    <submittedName>
        <fullName evidence="1">Uncharacterized protein</fullName>
    </submittedName>
</protein>
<organism evidence="1 2">
    <name type="scientific">Pleurodeles waltl</name>
    <name type="common">Iberian ribbed newt</name>
    <dbReference type="NCBI Taxonomy" id="8319"/>
    <lineage>
        <taxon>Eukaryota</taxon>
        <taxon>Metazoa</taxon>
        <taxon>Chordata</taxon>
        <taxon>Craniata</taxon>
        <taxon>Vertebrata</taxon>
        <taxon>Euteleostomi</taxon>
        <taxon>Amphibia</taxon>
        <taxon>Batrachia</taxon>
        <taxon>Caudata</taxon>
        <taxon>Salamandroidea</taxon>
        <taxon>Salamandridae</taxon>
        <taxon>Pleurodelinae</taxon>
        <taxon>Pleurodeles</taxon>
    </lineage>
</organism>
<sequence>SPVTLQRCTTPPNQDPSSYLYDVSVSLFCGDILISLAINNMPPKLAAKALGGPLVSYQSSWQTVGRPVNINTNGRGVCVTLPPGPILALGTPSHRAHHNSVGEGG</sequence>
<dbReference type="Proteomes" id="UP001066276">
    <property type="component" value="Chromosome 1_2"/>
</dbReference>
<comment type="caution">
    <text evidence="1">The sequence shown here is derived from an EMBL/GenBank/DDBJ whole genome shotgun (WGS) entry which is preliminary data.</text>
</comment>
<feature type="non-terminal residue" evidence="1">
    <location>
        <position position="105"/>
    </location>
</feature>
<feature type="non-terminal residue" evidence="1">
    <location>
        <position position="1"/>
    </location>
</feature>